<comment type="caution">
    <text evidence="2">The sequence shown here is derived from an EMBL/GenBank/DDBJ whole genome shotgun (WGS) entry which is preliminary data.</text>
</comment>
<reference evidence="2" key="1">
    <citation type="submission" date="2019-08" db="EMBL/GenBank/DDBJ databases">
        <authorList>
            <person name="Kucharzyk K."/>
            <person name="Murdoch R.W."/>
            <person name="Higgins S."/>
            <person name="Loffler F."/>
        </authorList>
    </citation>
    <scope>NUCLEOTIDE SEQUENCE</scope>
</reference>
<dbReference type="InterPro" id="IPR046342">
    <property type="entry name" value="CBS_dom_sf"/>
</dbReference>
<keyword evidence="1" id="KW-0812">Transmembrane</keyword>
<protein>
    <recommendedName>
        <fullName evidence="3">CBS domain-containing protein</fullName>
    </recommendedName>
</protein>
<feature type="transmembrane region" description="Helical" evidence="1">
    <location>
        <begin position="6"/>
        <end position="29"/>
    </location>
</feature>
<accession>A0A645G912</accession>
<dbReference type="AlphaFoldDB" id="A0A645G912"/>
<name>A0A645G912_9ZZZZ</name>
<evidence type="ECO:0000313" key="2">
    <source>
        <dbReference type="EMBL" id="MPN23401.1"/>
    </source>
</evidence>
<dbReference type="EMBL" id="VSSQ01071887">
    <property type="protein sequence ID" value="MPN23401.1"/>
    <property type="molecule type" value="Genomic_DNA"/>
</dbReference>
<dbReference type="SUPFAM" id="SSF54631">
    <property type="entry name" value="CBS-domain pair"/>
    <property type="match status" value="1"/>
</dbReference>
<keyword evidence="1" id="KW-1133">Transmembrane helix</keyword>
<proteinExistence type="predicted"/>
<dbReference type="Gene3D" id="3.10.580.10">
    <property type="entry name" value="CBS-domain"/>
    <property type="match status" value="1"/>
</dbReference>
<keyword evidence="1" id="KW-0472">Membrane</keyword>
<organism evidence="2">
    <name type="scientific">bioreactor metagenome</name>
    <dbReference type="NCBI Taxonomy" id="1076179"/>
    <lineage>
        <taxon>unclassified sequences</taxon>
        <taxon>metagenomes</taxon>
        <taxon>ecological metagenomes</taxon>
    </lineage>
</organism>
<gene>
    <name evidence="2" type="ORF">SDC9_170789</name>
</gene>
<evidence type="ECO:0000256" key="1">
    <source>
        <dbReference type="SAM" id="Phobius"/>
    </source>
</evidence>
<evidence type="ECO:0008006" key="3">
    <source>
        <dbReference type="Google" id="ProtNLM"/>
    </source>
</evidence>
<sequence>MVCKVAFDYFTLGLVNLSLVIAAVFLIVASQAELKVAGYRTMRILANKKADLSVRGYMPTIHYTAMASSSARDIVRLFGPEKYHIILVIDESHRICGTLTETEVWEALPARGLYARMGDFIH</sequence>